<evidence type="ECO:0000256" key="1">
    <source>
        <dbReference type="ARBA" id="ARBA00004651"/>
    </source>
</evidence>
<dbReference type="GO" id="GO:0005886">
    <property type="term" value="C:plasma membrane"/>
    <property type="evidence" value="ECO:0007669"/>
    <property type="project" value="UniProtKB-SubCell"/>
</dbReference>
<keyword evidence="7 8" id="KW-0472">Membrane</keyword>
<feature type="transmembrane region" description="Helical" evidence="8">
    <location>
        <begin position="7"/>
        <end position="28"/>
    </location>
</feature>
<dbReference type="AlphaFoldDB" id="A0A2H0VET9"/>
<dbReference type="EMBL" id="PFAJ01000006">
    <property type="protein sequence ID" value="PIR97593.1"/>
    <property type="molecule type" value="Genomic_DNA"/>
</dbReference>
<evidence type="ECO:0000256" key="3">
    <source>
        <dbReference type="ARBA" id="ARBA00022676"/>
    </source>
</evidence>
<dbReference type="PANTHER" id="PTHR33908:SF11">
    <property type="entry name" value="MEMBRANE PROTEIN"/>
    <property type="match status" value="1"/>
</dbReference>
<evidence type="ECO:0000256" key="7">
    <source>
        <dbReference type="ARBA" id="ARBA00023136"/>
    </source>
</evidence>
<feature type="domain" description="Glycosyltransferase RgtA/B/C/D-like" evidence="9">
    <location>
        <begin position="64"/>
        <end position="219"/>
    </location>
</feature>
<feature type="transmembrane region" description="Helical" evidence="8">
    <location>
        <begin position="393"/>
        <end position="410"/>
    </location>
</feature>
<feature type="transmembrane region" description="Helical" evidence="8">
    <location>
        <begin position="416"/>
        <end position="436"/>
    </location>
</feature>
<evidence type="ECO:0000313" key="11">
    <source>
        <dbReference type="Proteomes" id="UP000230557"/>
    </source>
</evidence>
<dbReference type="InterPro" id="IPR050297">
    <property type="entry name" value="LipidA_mod_glycosyltrf_83"/>
</dbReference>
<evidence type="ECO:0000256" key="5">
    <source>
        <dbReference type="ARBA" id="ARBA00022692"/>
    </source>
</evidence>
<feature type="transmembrane region" description="Helical" evidence="8">
    <location>
        <begin position="362"/>
        <end position="384"/>
    </location>
</feature>
<feature type="transmembrane region" description="Helical" evidence="8">
    <location>
        <begin position="160"/>
        <end position="193"/>
    </location>
</feature>
<evidence type="ECO:0000256" key="4">
    <source>
        <dbReference type="ARBA" id="ARBA00022679"/>
    </source>
</evidence>
<comment type="caution">
    <text evidence="10">The sequence shown here is derived from an EMBL/GenBank/DDBJ whole genome shotgun (WGS) entry which is preliminary data.</text>
</comment>
<dbReference type="Pfam" id="PF13231">
    <property type="entry name" value="PMT_2"/>
    <property type="match status" value="1"/>
</dbReference>
<reference evidence="11" key="1">
    <citation type="submission" date="2017-09" db="EMBL/GenBank/DDBJ databases">
        <title>Depth-based differentiation of microbial function through sediment-hosted aquifers and enrichment of novel symbionts in the deep terrestrial subsurface.</title>
        <authorList>
            <person name="Probst A.J."/>
            <person name="Ladd B."/>
            <person name="Jarett J.K."/>
            <person name="Geller-Mcgrath D.E."/>
            <person name="Sieber C.M.K."/>
            <person name="Emerson J.B."/>
            <person name="Anantharaman K."/>
            <person name="Thomas B.C."/>
            <person name="Malmstrom R."/>
            <person name="Stieglmeier M."/>
            <person name="Klingl A."/>
            <person name="Woyke T."/>
            <person name="Ryan C.M."/>
            <person name="Banfield J.F."/>
        </authorList>
    </citation>
    <scope>NUCLEOTIDE SEQUENCE [LARGE SCALE GENOMIC DNA]</scope>
</reference>
<keyword evidence="2" id="KW-1003">Cell membrane</keyword>
<evidence type="ECO:0000256" key="8">
    <source>
        <dbReference type="SAM" id="Phobius"/>
    </source>
</evidence>
<comment type="subcellular location">
    <subcellularLocation>
        <location evidence="1">Cell membrane</location>
        <topology evidence="1">Multi-pass membrane protein</topology>
    </subcellularLocation>
</comment>
<sequence length="443" mass="50504">MPLSQKNYLIVLIVIAFLVAGFFSLFFWDQELLGDGLHYSNLANSLVEDRTFSDNGQLNSRRDPGYPFFLAAIYTIFGPNVNVVYTIQILLFVGICLVSYFLAKAIFQKELLARLTAIIVALYYPLAMHAGMVFTEILFTLLLLGFVHLLVSSLKTDKLWMYGIAGLILGMATLTRSVTLYLPIFLIVVILVVGRKKLKQSLLGGLVFILVFGAVVAPWMIRNKKHFDEFAISTQSGPTIFFAVQRLRIKDSDLPKVFVANILGDYFAQKMFGEYNRFEIEEGDYGQKLTELDNFGLSQQEINDEVGRIAMNEIKDAPLRYLLVVPPIEFLKMHAPIFPFNSVQGLFSDPSKYQNLPEAVKALIILGVRLAYWVFFGIVIYAIIQSRRSWRELIPIYTILVYMIAVYSALHGIPRYALPIYPFYIMFFSFGILYLLNQRNLTK</sequence>
<name>A0A2H0VET9_9BACT</name>
<organism evidence="10 11">
    <name type="scientific">Candidatus Doudnabacteria bacterium CG10_big_fil_rev_8_21_14_0_10_41_10</name>
    <dbReference type="NCBI Taxonomy" id="1974551"/>
    <lineage>
        <taxon>Bacteria</taxon>
        <taxon>Candidatus Doudnaibacteriota</taxon>
    </lineage>
</organism>
<feature type="transmembrane region" description="Helical" evidence="8">
    <location>
        <begin position="202"/>
        <end position="221"/>
    </location>
</feature>
<dbReference type="GO" id="GO:0009103">
    <property type="term" value="P:lipopolysaccharide biosynthetic process"/>
    <property type="evidence" value="ECO:0007669"/>
    <property type="project" value="UniProtKB-ARBA"/>
</dbReference>
<evidence type="ECO:0000313" key="10">
    <source>
        <dbReference type="EMBL" id="PIR97593.1"/>
    </source>
</evidence>
<keyword evidence="4" id="KW-0808">Transferase</keyword>
<accession>A0A2H0VET9</accession>
<gene>
    <name evidence="10" type="ORF">COT91_00375</name>
</gene>
<evidence type="ECO:0000256" key="2">
    <source>
        <dbReference type="ARBA" id="ARBA00022475"/>
    </source>
</evidence>
<feature type="transmembrane region" description="Helical" evidence="8">
    <location>
        <begin position="115"/>
        <end position="148"/>
    </location>
</feature>
<dbReference type="Proteomes" id="UP000230557">
    <property type="component" value="Unassembled WGS sequence"/>
</dbReference>
<keyword evidence="5 8" id="KW-0812">Transmembrane</keyword>
<evidence type="ECO:0000259" key="9">
    <source>
        <dbReference type="Pfam" id="PF13231"/>
    </source>
</evidence>
<keyword evidence="3" id="KW-0328">Glycosyltransferase</keyword>
<keyword evidence="6 8" id="KW-1133">Transmembrane helix</keyword>
<proteinExistence type="predicted"/>
<dbReference type="InterPro" id="IPR038731">
    <property type="entry name" value="RgtA/B/C-like"/>
</dbReference>
<dbReference type="GO" id="GO:0016763">
    <property type="term" value="F:pentosyltransferase activity"/>
    <property type="evidence" value="ECO:0007669"/>
    <property type="project" value="TreeGrafter"/>
</dbReference>
<feature type="transmembrane region" description="Helical" evidence="8">
    <location>
        <begin position="83"/>
        <end position="103"/>
    </location>
</feature>
<evidence type="ECO:0000256" key="6">
    <source>
        <dbReference type="ARBA" id="ARBA00022989"/>
    </source>
</evidence>
<dbReference type="PANTHER" id="PTHR33908">
    <property type="entry name" value="MANNOSYLTRANSFERASE YKCB-RELATED"/>
    <property type="match status" value="1"/>
</dbReference>
<protein>
    <recommendedName>
        <fullName evidence="9">Glycosyltransferase RgtA/B/C/D-like domain-containing protein</fullName>
    </recommendedName>
</protein>